<evidence type="ECO:0000313" key="1">
    <source>
        <dbReference type="EMBL" id="MQM12141.1"/>
    </source>
</evidence>
<protein>
    <submittedName>
        <fullName evidence="1">Uncharacterized protein</fullName>
    </submittedName>
</protein>
<dbReference type="AlphaFoldDB" id="A0A843X207"/>
<reference evidence="1" key="1">
    <citation type="submission" date="2017-07" db="EMBL/GenBank/DDBJ databases">
        <title>Taro Niue Genome Assembly and Annotation.</title>
        <authorList>
            <person name="Atibalentja N."/>
            <person name="Keating K."/>
            <person name="Fields C.J."/>
        </authorList>
    </citation>
    <scope>NUCLEOTIDE SEQUENCE</scope>
    <source>
        <strain evidence="1">Niue_2</strain>
        <tissue evidence="1">Leaf</tissue>
    </source>
</reference>
<gene>
    <name evidence="1" type="ORF">Taro_045055</name>
</gene>
<sequence length="157" mass="17109">MEPLLCVVICMRAVCRARGGHANVGSVKATGSYVASAREGGFCRDEGRSDVLEVFLACSRREDALWSGGNVEWISFFTYCAKVRESRRLPIRLPVPSRTVAGGDFLSYREAANCLLPATFEDLQESLGELSNLEVNEVFGDDDCSGEAGRAWGHRVG</sequence>
<name>A0A843X207_COLES</name>
<comment type="caution">
    <text evidence="1">The sequence shown here is derived from an EMBL/GenBank/DDBJ whole genome shotgun (WGS) entry which is preliminary data.</text>
</comment>
<keyword evidence="2" id="KW-1185">Reference proteome</keyword>
<dbReference type="EMBL" id="NMUH01005209">
    <property type="protein sequence ID" value="MQM12141.1"/>
    <property type="molecule type" value="Genomic_DNA"/>
</dbReference>
<proteinExistence type="predicted"/>
<dbReference type="Proteomes" id="UP000652761">
    <property type="component" value="Unassembled WGS sequence"/>
</dbReference>
<feature type="non-terminal residue" evidence="1">
    <location>
        <position position="1"/>
    </location>
</feature>
<evidence type="ECO:0000313" key="2">
    <source>
        <dbReference type="Proteomes" id="UP000652761"/>
    </source>
</evidence>
<accession>A0A843X207</accession>
<organism evidence="1 2">
    <name type="scientific">Colocasia esculenta</name>
    <name type="common">Wild taro</name>
    <name type="synonym">Arum esculentum</name>
    <dbReference type="NCBI Taxonomy" id="4460"/>
    <lineage>
        <taxon>Eukaryota</taxon>
        <taxon>Viridiplantae</taxon>
        <taxon>Streptophyta</taxon>
        <taxon>Embryophyta</taxon>
        <taxon>Tracheophyta</taxon>
        <taxon>Spermatophyta</taxon>
        <taxon>Magnoliopsida</taxon>
        <taxon>Liliopsida</taxon>
        <taxon>Araceae</taxon>
        <taxon>Aroideae</taxon>
        <taxon>Colocasieae</taxon>
        <taxon>Colocasia</taxon>
    </lineage>
</organism>